<accession>A0A6J5H075</accession>
<keyword evidence="2" id="KW-1185">Reference proteome</keyword>
<organism evidence="1 2">
    <name type="scientific">Paraburkholderia caffeinitolerans</name>
    <dbReference type="NCBI Taxonomy" id="1723730"/>
    <lineage>
        <taxon>Bacteria</taxon>
        <taxon>Pseudomonadati</taxon>
        <taxon>Pseudomonadota</taxon>
        <taxon>Betaproteobacteria</taxon>
        <taxon>Burkholderiales</taxon>
        <taxon>Burkholderiaceae</taxon>
        <taxon>Paraburkholderia</taxon>
    </lineage>
</organism>
<reference evidence="1 2" key="1">
    <citation type="submission" date="2020-04" db="EMBL/GenBank/DDBJ databases">
        <authorList>
            <person name="De Canck E."/>
        </authorList>
    </citation>
    <scope>NUCLEOTIDE SEQUENCE [LARGE SCALE GENOMIC DNA]</scope>
    <source>
        <strain evidence="1 2">LMG 28688</strain>
    </source>
</reference>
<evidence type="ECO:0000313" key="2">
    <source>
        <dbReference type="Proteomes" id="UP000494119"/>
    </source>
</evidence>
<proteinExistence type="predicted"/>
<dbReference type="Proteomes" id="UP000494119">
    <property type="component" value="Unassembled WGS sequence"/>
</dbReference>
<evidence type="ECO:0000313" key="1">
    <source>
        <dbReference type="EMBL" id="CAB3810250.1"/>
    </source>
</evidence>
<sequence length="448" mass="49927">MCRALGLEKAQVLSVDEFNDDQVKKFLSSFPNLSSDHAFPAWLPTRPLLLGYLASRGLLADFSNPASIPDAVDGWDYLLERIYLREEAIETNLDGPTLRRILQRAATSARISEDGLGPIARSDLFAAFSEVCGYEPDEQGVLAIQRLPGLGIYRAEDESRCFVDKELASVCNGRELLMFLESPYEVAKDRSWVDVMNTCDRAISHVGAELVARRLRAKGDLRSNIQQATAFLNSRTDLACARGDVAMVLLKSSIEMDISLDVSEISFAGDVIEFHQTQSDLSRLSFSHCFFDHVLLESETPSNKLPYFDYCLFEQMSGRISSKDLPSERFSPTCEFVAFDSSGTNGAIRSAQMSIGEKVLLITLRKLFIQSLSGRTEGALFRGLDVDERRCVSDVLELLKRHQLATEYSRGDGVIWLPSRKALNKVKRMLAAPAECGEEIIREARLLA</sequence>
<protein>
    <submittedName>
        <fullName evidence="1">Uncharacterized protein</fullName>
    </submittedName>
</protein>
<dbReference type="EMBL" id="CADIKL010000082">
    <property type="protein sequence ID" value="CAB3810250.1"/>
    <property type="molecule type" value="Genomic_DNA"/>
</dbReference>
<dbReference type="AlphaFoldDB" id="A0A6J5H075"/>
<gene>
    <name evidence="1" type="ORF">LMG28688_07206</name>
</gene>
<name>A0A6J5H075_9BURK</name>